<dbReference type="Proteomes" id="UP001589755">
    <property type="component" value="Unassembled WGS sequence"/>
</dbReference>
<gene>
    <name evidence="14" type="primary">serB</name>
    <name evidence="14" type="ORF">ACFFJ2_02225</name>
</gene>
<evidence type="ECO:0000256" key="7">
    <source>
        <dbReference type="ARBA" id="ARBA00022723"/>
    </source>
</evidence>
<evidence type="ECO:0000256" key="10">
    <source>
        <dbReference type="ARBA" id="ARBA00023299"/>
    </source>
</evidence>
<evidence type="ECO:0000256" key="12">
    <source>
        <dbReference type="ARBA" id="ARBA00048138"/>
    </source>
</evidence>
<dbReference type="SFLD" id="SFLDS00003">
    <property type="entry name" value="Haloacid_Dehalogenase"/>
    <property type="match status" value="1"/>
</dbReference>
<evidence type="ECO:0000256" key="11">
    <source>
        <dbReference type="ARBA" id="ARBA00031693"/>
    </source>
</evidence>
<dbReference type="EMBL" id="JBHLXD010000003">
    <property type="protein sequence ID" value="MFC0207213.1"/>
    <property type="molecule type" value="Genomic_DNA"/>
</dbReference>
<dbReference type="InterPro" id="IPR050582">
    <property type="entry name" value="HAD-like_SerB"/>
</dbReference>
<evidence type="ECO:0000256" key="1">
    <source>
        <dbReference type="ARBA" id="ARBA00001946"/>
    </source>
</evidence>
<reference evidence="14 15" key="1">
    <citation type="submission" date="2024-09" db="EMBL/GenBank/DDBJ databases">
        <authorList>
            <person name="Sun Q."/>
            <person name="Mori K."/>
        </authorList>
    </citation>
    <scope>NUCLEOTIDE SEQUENCE [LARGE SCALE GENOMIC DNA]</scope>
    <source>
        <strain evidence="14 15">CCM 8543</strain>
    </source>
</reference>
<protein>
    <recommendedName>
        <fullName evidence="5">Phosphoserine phosphatase</fullName>
        <ecNumber evidence="4">3.1.3.3</ecNumber>
    </recommendedName>
    <alternativeName>
        <fullName evidence="11">O-phosphoserine phosphohydrolase</fullName>
    </alternativeName>
</protein>
<sequence>MTLVATLISHPEASALDFSTANRTSQALGASAIEWLAPGIACDLFLPAGRDARAAEQAARSALQGLPVDVAVQPVAGRRKKLLIADMDSTMIEQECIDELADELGIGQAVADITARAMNGEIAFEPALRERVALLEGLELAVVERVIEGRITLAPGGRTLLATMNAAGAYSALVSGGFDVFTARVAAELGFHEHQANRLETREGRLTGRVAEPILGRQAKVDALRGIAARLRLGLDQTMAVGDGANDLGMLGLAGAGVALHAKPSVAAQAGIRIDHGDLTALLYLQGYRREEFVGTEREGERRLQR</sequence>
<comment type="caution">
    <text evidence="14">The sequence shown here is derived from an EMBL/GenBank/DDBJ whole genome shotgun (WGS) entry which is preliminary data.</text>
</comment>
<dbReference type="Pfam" id="PF12710">
    <property type="entry name" value="HAD"/>
    <property type="match status" value="1"/>
</dbReference>
<comment type="catalytic activity">
    <reaction evidence="13">
        <text>O-phospho-D-serine + H2O = D-serine + phosphate</text>
        <dbReference type="Rhea" id="RHEA:24873"/>
        <dbReference type="ChEBI" id="CHEBI:15377"/>
        <dbReference type="ChEBI" id="CHEBI:35247"/>
        <dbReference type="ChEBI" id="CHEBI:43474"/>
        <dbReference type="ChEBI" id="CHEBI:58680"/>
        <dbReference type="EC" id="3.1.3.3"/>
    </reaction>
</comment>
<evidence type="ECO:0000256" key="6">
    <source>
        <dbReference type="ARBA" id="ARBA00022605"/>
    </source>
</evidence>
<dbReference type="GO" id="GO:0016787">
    <property type="term" value="F:hydrolase activity"/>
    <property type="evidence" value="ECO:0007669"/>
    <property type="project" value="UniProtKB-KW"/>
</dbReference>
<evidence type="ECO:0000256" key="3">
    <source>
        <dbReference type="ARBA" id="ARBA00009184"/>
    </source>
</evidence>
<dbReference type="RefSeq" id="WP_261518470.1">
    <property type="nucleotide sequence ID" value="NZ_JAODNW010000001.1"/>
</dbReference>
<keyword evidence="9" id="KW-0460">Magnesium</keyword>
<comment type="cofactor">
    <cofactor evidence="1">
        <name>Mg(2+)</name>
        <dbReference type="ChEBI" id="CHEBI:18420"/>
    </cofactor>
</comment>
<evidence type="ECO:0000256" key="4">
    <source>
        <dbReference type="ARBA" id="ARBA00012640"/>
    </source>
</evidence>
<keyword evidence="10" id="KW-0718">Serine biosynthesis</keyword>
<dbReference type="InterPro" id="IPR023214">
    <property type="entry name" value="HAD_sf"/>
</dbReference>
<keyword evidence="6" id="KW-0028">Amino-acid biosynthesis</keyword>
<evidence type="ECO:0000313" key="15">
    <source>
        <dbReference type="Proteomes" id="UP001589755"/>
    </source>
</evidence>
<keyword evidence="15" id="KW-1185">Reference proteome</keyword>
<dbReference type="EC" id="3.1.3.3" evidence="4"/>
<dbReference type="PANTHER" id="PTHR43344">
    <property type="entry name" value="PHOSPHOSERINE PHOSPHATASE"/>
    <property type="match status" value="1"/>
</dbReference>
<evidence type="ECO:0000256" key="9">
    <source>
        <dbReference type="ARBA" id="ARBA00022842"/>
    </source>
</evidence>
<dbReference type="Gene3D" id="3.40.50.1000">
    <property type="entry name" value="HAD superfamily/HAD-like"/>
    <property type="match status" value="1"/>
</dbReference>
<comment type="similarity">
    <text evidence="3">Belongs to the HAD-like hydrolase superfamily. SerB family.</text>
</comment>
<evidence type="ECO:0000256" key="2">
    <source>
        <dbReference type="ARBA" id="ARBA00005135"/>
    </source>
</evidence>
<dbReference type="InterPro" id="IPR004469">
    <property type="entry name" value="PSP"/>
</dbReference>
<dbReference type="SFLD" id="SFLDF00029">
    <property type="entry name" value="phosphoserine_phosphatase"/>
    <property type="match status" value="1"/>
</dbReference>
<dbReference type="InterPro" id="IPR036412">
    <property type="entry name" value="HAD-like_sf"/>
</dbReference>
<dbReference type="SFLD" id="SFLDG01136">
    <property type="entry name" value="C1.6:_Phosphoserine_Phosphatas"/>
    <property type="match status" value="1"/>
</dbReference>
<accession>A0ABV6D3M1</accession>
<keyword evidence="8 14" id="KW-0378">Hydrolase</keyword>
<name>A0ABV6D3M1_9HYPH</name>
<dbReference type="NCBIfam" id="TIGR00338">
    <property type="entry name" value="serB"/>
    <property type="match status" value="1"/>
</dbReference>
<dbReference type="NCBIfam" id="TIGR01488">
    <property type="entry name" value="HAD-SF-IB"/>
    <property type="match status" value="1"/>
</dbReference>
<dbReference type="SUPFAM" id="SSF56784">
    <property type="entry name" value="HAD-like"/>
    <property type="match status" value="1"/>
</dbReference>
<comment type="pathway">
    <text evidence="2">Amino-acid biosynthesis; L-serine biosynthesis; L-serine from 3-phospho-D-glycerate: step 3/3.</text>
</comment>
<evidence type="ECO:0000256" key="13">
    <source>
        <dbReference type="ARBA" id="ARBA00048523"/>
    </source>
</evidence>
<dbReference type="PANTHER" id="PTHR43344:SF2">
    <property type="entry name" value="PHOSPHOSERINE PHOSPHATASE"/>
    <property type="match status" value="1"/>
</dbReference>
<comment type="catalytic activity">
    <reaction evidence="12">
        <text>O-phospho-L-serine + H2O = L-serine + phosphate</text>
        <dbReference type="Rhea" id="RHEA:21208"/>
        <dbReference type="ChEBI" id="CHEBI:15377"/>
        <dbReference type="ChEBI" id="CHEBI:33384"/>
        <dbReference type="ChEBI" id="CHEBI:43474"/>
        <dbReference type="ChEBI" id="CHEBI:57524"/>
        <dbReference type="EC" id="3.1.3.3"/>
    </reaction>
</comment>
<evidence type="ECO:0000313" key="14">
    <source>
        <dbReference type="EMBL" id="MFC0207213.1"/>
    </source>
</evidence>
<evidence type="ECO:0000256" key="5">
    <source>
        <dbReference type="ARBA" id="ARBA00015196"/>
    </source>
</evidence>
<dbReference type="SFLD" id="SFLDG01137">
    <property type="entry name" value="C1.6.1:_Phosphoserine_Phosphat"/>
    <property type="match status" value="1"/>
</dbReference>
<keyword evidence="7" id="KW-0479">Metal-binding</keyword>
<proteinExistence type="inferred from homology"/>
<evidence type="ECO:0000256" key="8">
    <source>
        <dbReference type="ARBA" id="ARBA00022801"/>
    </source>
</evidence>
<organism evidence="14 15">
    <name type="scientific">Chelativorans intermedius</name>
    <dbReference type="NCBI Taxonomy" id="515947"/>
    <lineage>
        <taxon>Bacteria</taxon>
        <taxon>Pseudomonadati</taxon>
        <taxon>Pseudomonadota</taxon>
        <taxon>Alphaproteobacteria</taxon>
        <taxon>Hyphomicrobiales</taxon>
        <taxon>Phyllobacteriaceae</taxon>
        <taxon>Chelativorans</taxon>
    </lineage>
</organism>